<dbReference type="AlphaFoldDB" id="A0A2I0K9J6"/>
<keyword evidence="4" id="KW-1185">Reference proteome</keyword>
<dbReference type="Proteomes" id="UP000233551">
    <property type="component" value="Unassembled WGS sequence"/>
</dbReference>
<proteinExistence type="predicted"/>
<gene>
    <name evidence="3" type="ORF">CRG98_014367</name>
</gene>
<evidence type="ECO:0008006" key="5">
    <source>
        <dbReference type="Google" id="ProtNLM"/>
    </source>
</evidence>
<comment type="caution">
    <text evidence="3">The sequence shown here is derived from an EMBL/GenBank/DDBJ whole genome shotgun (WGS) entry which is preliminary data.</text>
</comment>
<dbReference type="EMBL" id="PGOL01000763">
    <property type="protein sequence ID" value="PKI65218.1"/>
    <property type="molecule type" value="Genomic_DNA"/>
</dbReference>
<evidence type="ECO:0000313" key="3">
    <source>
        <dbReference type="EMBL" id="PKI65218.1"/>
    </source>
</evidence>
<evidence type="ECO:0000256" key="1">
    <source>
        <dbReference type="SAM" id="MobiDB-lite"/>
    </source>
</evidence>
<feature type="region of interest" description="Disordered" evidence="1">
    <location>
        <begin position="64"/>
        <end position="116"/>
    </location>
</feature>
<name>A0A2I0K9J6_PUNGR</name>
<feature type="chain" id="PRO_5014148649" description="Secreted protein" evidence="2">
    <location>
        <begin position="22"/>
        <end position="116"/>
    </location>
</feature>
<feature type="compositionally biased region" description="Low complexity" evidence="1">
    <location>
        <begin position="91"/>
        <end position="116"/>
    </location>
</feature>
<evidence type="ECO:0000313" key="4">
    <source>
        <dbReference type="Proteomes" id="UP000233551"/>
    </source>
</evidence>
<accession>A0A2I0K9J6</accession>
<feature type="compositionally biased region" description="Low complexity" evidence="1">
    <location>
        <begin position="64"/>
        <end position="75"/>
    </location>
</feature>
<organism evidence="3 4">
    <name type="scientific">Punica granatum</name>
    <name type="common">Pomegranate</name>
    <dbReference type="NCBI Taxonomy" id="22663"/>
    <lineage>
        <taxon>Eukaryota</taxon>
        <taxon>Viridiplantae</taxon>
        <taxon>Streptophyta</taxon>
        <taxon>Embryophyta</taxon>
        <taxon>Tracheophyta</taxon>
        <taxon>Spermatophyta</taxon>
        <taxon>Magnoliopsida</taxon>
        <taxon>eudicotyledons</taxon>
        <taxon>Gunneridae</taxon>
        <taxon>Pentapetalae</taxon>
        <taxon>rosids</taxon>
        <taxon>malvids</taxon>
        <taxon>Myrtales</taxon>
        <taxon>Lythraceae</taxon>
        <taxon>Punica</taxon>
    </lineage>
</organism>
<sequence length="116" mass="12446">MHLSLWRALSLYSIPFSRSLACVDTHSLPLKWPAAAVLSRRWSTTRGSIPVVFSLVNCAADPRGGPQAAAPLAQPHRTSQIAPCSGRELQRTPLLRPRAPAPPSAATSSSRDALQL</sequence>
<protein>
    <recommendedName>
        <fullName evidence="5">Secreted protein</fullName>
    </recommendedName>
</protein>
<evidence type="ECO:0000256" key="2">
    <source>
        <dbReference type="SAM" id="SignalP"/>
    </source>
</evidence>
<reference evidence="3 4" key="1">
    <citation type="submission" date="2017-11" db="EMBL/GenBank/DDBJ databases">
        <title>De-novo sequencing of pomegranate (Punica granatum L.) genome.</title>
        <authorList>
            <person name="Akparov Z."/>
            <person name="Amiraslanov A."/>
            <person name="Hajiyeva S."/>
            <person name="Abbasov M."/>
            <person name="Kaur K."/>
            <person name="Hamwieh A."/>
            <person name="Solovyev V."/>
            <person name="Salamov A."/>
            <person name="Braich B."/>
            <person name="Kosarev P."/>
            <person name="Mahmoud A."/>
            <person name="Hajiyev E."/>
            <person name="Babayeva S."/>
            <person name="Izzatullayeva V."/>
            <person name="Mammadov A."/>
            <person name="Mammadov A."/>
            <person name="Sharifova S."/>
            <person name="Ojaghi J."/>
            <person name="Eynullazada K."/>
            <person name="Bayramov B."/>
            <person name="Abdulazimova A."/>
            <person name="Shahmuradov I."/>
        </authorList>
    </citation>
    <scope>NUCLEOTIDE SEQUENCE [LARGE SCALE GENOMIC DNA]</scope>
    <source>
        <strain evidence="4">cv. AG2017</strain>
        <tissue evidence="3">Leaf</tissue>
    </source>
</reference>
<keyword evidence="2" id="KW-0732">Signal</keyword>
<feature type="signal peptide" evidence="2">
    <location>
        <begin position="1"/>
        <end position="21"/>
    </location>
</feature>